<feature type="signal peptide" evidence="7">
    <location>
        <begin position="1"/>
        <end position="16"/>
    </location>
</feature>
<evidence type="ECO:0000313" key="8">
    <source>
        <dbReference type="EMBL" id="WKW13331.1"/>
    </source>
</evidence>
<dbReference type="GO" id="GO:0007155">
    <property type="term" value="P:cell adhesion"/>
    <property type="evidence" value="ECO:0007669"/>
    <property type="project" value="InterPro"/>
</dbReference>
<dbReference type="Gene3D" id="3.90.132.10">
    <property type="entry name" value="Leishmanolysin , domain 2"/>
    <property type="match status" value="1"/>
</dbReference>
<evidence type="ECO:0000313" key="10">
    <source>
        <dbReference type="Proteomes" id="UP001229955"/>
    </source>
</evidence>
<dbReference type="Pfam" id="PF01457">
    <property type="entry name" value="Peptidase_M8"/>
    <property type="match status" value="1"/>
</dbReference>
<sequence length="309" mass="32727">MTFPSISRRLALAVLAAIITACGTSTRPEQSTAYELELIWLGTEPSAQVRNSFDVAGNTIRATIVGPLSSVALPASFTNLSQCGLPGHPDIGREPIRGLRIYAIVESIDGPGGTLGSAGPCLIRNDDTPALGVMRFDDADVQNLLSAGRLPSVVLHEMLHVVGFGTVWTDKGVIDTATNGADARYTGLFARQACRDFNGGATVCANTVPVHSTDGVGSRYSHWRENVFANELMTPFLGSGATPFSATTIGALEDIGYEVSYETAHPFTLPGTAALRADAAAPQLELGEPMLPRFKLDGAGRLTPYRPRR</sequence>
<evidence type="ECO:0000256" key="1">
    <source>
        <dbReference type="ARBA" id="ARBA00001947"/>
    </source>
</evidence>
<keyword evidence="6" id="KW-0482">Metalloprotease</keyword>
<protein>
    <submittedName>
        <fullName evidence="9">Leishmanolysin-related zinc metalloendopeptidase</fullName>
    </submittedName>
</protein>
<dbReference type="EMBL" id="CP130613">
    <property type="protein sequence ID" value="WKW16238.1"/>
    <property type="molecule type" value="Genomic_DNA"/>
</dbReference>
<keyword evidence="2" id="KW-0645">Protease</keyword>
<keyword evidence="3" id="KW-0479">Metal-binding</keyword>
<evidence type="ECO:0000256" key="3">
    <source>
        <dbReference type="ARBA" id="ARBA00022723"/>
    </source>
</evidence>
<keyword evidence="5" id="KW-0862">Zinc</keyword>
<evidence type="ECO:0000256" key="6">
    <source>
        <dbReference type="ARBA" id="ARBA00023049"/>
    </source>
</evidence>
<dbReference type="Proteomes" id="UP001229955">
    <property type="component" value="Chromosome"/>
</dbReference>
<evidence type="ECO:0000256" key="5">
    <source>
        <dbReference type="ARBA" id="ARBA00022833"/>
    </source>
</evidence>
<dbReference type="RefSeq" id="WP_367886189.1">
    <property type="nucleotide sequence ID" value="NZ_CP130612.1"/>
</dbReference>
<dbReference type="GO" id="GO:0004222">
    <property type="term" value="F:metalloendopeptidase activity"/>
    <property type="evidence" value="ECO:0007669"/>
    <property type="project" value="InterPro"/>
</dbReference>
<accession>A0AA49K2P4</accession>
<organism evidence="9 10">
    <name type="scientific">Pseudogemmatithrix spongiicola</name>
    <dbReference type="NCBI Taxonomy" id="3062599"/>
    <lineage>
        <taxon>Bacteria</taxon>
        <taxon>Pseudomonadati</taxon>
        <taxon>Gemmatimonadota</taxon>
        <taxon>Gemmatimonadia</taxon>
        <taxon>Gemmatimonadales</taxon>
        <taxon>Gemmatimonadaceae</taxon>
        <taxon>Pseudogemmatithrix</taxon>
    </lineage>
</organism>
<keyword evidence="7" id="KW-0732">Signal</keyword>
<comment type="cofactor">
    <cofactor evidence="1">
        <name>Zn(2+)</name>
        <dbReference type="ChEBI" id="CHEBI:29105"/>
    </cofactor>
</comment>
<dbReference type="AlphaFoldDB" id="A0AA49K2P4"/>
<feature type="chain" id="PRO_5041203098" evidence="7">
    <location>
        <begin position="17"/>
        <end position="309"/>
    </location>
</feature>
<dbReference type="KEGG" id="pspc:Strain318_002649"/>
<keyword evidence="10" id="KW-1185">Reference proteome</keyword>
<dbReference type="GO" id="GO:0016020">
    <property type="term" value="C:membrane"/>
    <property type="evidence" value="ECO:0007669"/>
    <property type="project" value="InterPro"/>
</dbReference>
<dbReference type="InterPro" id="IPR001577">
    <property type="entry name" value="Peptidase_M8"/>
</dbReference>
<evidence type="ECO:0000256" key="2">
    <source>
        <dbReference type="ARBA" id="ARBA00022670"/>
    </source>
</evidence>
<reference evidence="9" key="1">
    <citation type="submission" date="2023-07" db="EMBL/GenBank/DDBJ databases">
        <authorList>
            <person name="Haufschild T."/>
            <person name="Kallscheuer N."/>
            <person name="Hammer J."/>
            <person name="Kohn T."/>
            <person name="Kabuu M."/>
            <person name="Jogler M."/>
            <person name="Wohfarth N."/>
            <person name="Heuer A."/>
            <person name="Rohde M."/>
            <person name="van Teeseling M.C.F."/>
            <person name="Jogler C."/>
        </authorList>
    </citation>
    <scope>NUCLEOTIDE SEQUENCE</scope>
    <source>
        <strain evidence="8">Strain 138</strain>
        <strain evidence="9">Strain 318</strain>
    </source>
</reference>
<evidence type="ECO:0000313" key="9">
    <source>
        <dbReference type="EMBL" id="WKW16238.1"/>
    </source>
</evidence>
<accession>A0AA49Q607</accession>
<gene>
    <name evidence="8" type="ORF">Strain138_002649</name>
    <name evidence="9" type="ORF">Strain318_002649</name>
</gene>
<proteinExistence type="predicted"/>
<evidence type="ECO:0000256" key="4">
    <source>
        <dbReference type="ARBA" id="ARBA00022801"/>
    </source>
</evidence>
<dbReference type="GO" id="GO:0046872">
    <property type="term" value="F:metal ion binding"/>
    <property type="evidence" value="ECO:0007669"/>
    <property type="project" value="UniProtKB-KW"/>
</dbReference>
<evidence type="ECO:0000256" key="7">
    <source>
        <dbReference type="SAM" id="SignalP"/>
    </source>
</evidence>
<dbReference type="PRINTS" id="PR00782">
    <property type="entry name" value="LSHMANOLYSIN"/>
</dbReference>
<dbReference type="SUPFAM" id="SSF55486">
    <property type="entry name" value="Metalloproteases ('zincins'), catalytic domain"/>
    <property type="match status" value="1"/>
</dbReference>
<dbReference type="GO" id="GO:0006508">
    <property type="term" value="P:proteolysis"/>
    <property type="evidence" value="ECO:0007669"/>
    <property type="project" value="UniProtKB-KW"/>
</dbReference>
<dbReference type="EMBL" id="CP130612">
    <property type="protein sequence ID" value="WKW13331.1"/>
    <property type="molecule type" value="Genomic_DNA"/>
</dbReference>
<name>A0AA49K2P4_9BACT</name>
<keyword evidence="4" id="KW-0378">Hydrolase</keyword>